<dbReference type="Proteomes" id="UP000823674">
    <property type="component" value="Chromosome A02"/>
</dbReference>
<organism evidence="1 2">
    <name type="scientific">Brassica rapa subsp. trilocularis</name>
    <dbReference type="NCBI Taxonomy" id="1813537"/>
    <lineage>
        <taxon>Eukaryota</taxon>
        <taxon>Viridiplantae</taxon>
        <taxon>Streptophyta</taxon>
        <taxon>Embryophyta</taxon>
        <taxon>Tracheophyta</taxon>
        <taxon>Spermatophyta</taxon>
        <taxon>Magnoliopsida</taxon>
        <taxon>eudicotyledons</taxon>
        <taxon>Gunneridae</taxon>
        <taxon>Pentapetalae</taxon>
        <taxon>rosids</taxon>
        <taxon>malvids</taxon>
        <taxon>Brassicales</taxon>
        <taxon>Brassicaceae</taxon>
        <taxon>Brassiceae</taxon>
        <taxon>Brassica</taxon>
    </lineage>
</organism>
<name>A0ABQ7NJY3_BRACM</name>
<proteinExistence type="predicted"/>
<evidence type="ECO:0000313" key="2">
    <source>
        <dbReference type="Proteomes" id="UP000823674"/>
    </source>
</evidence>
<accession>A0ABQ7NJY3</accession>
<sequence length="55" mass="6088">MGAVFVRGTESINGLCWRRSRVTSRGSTDEIDSYGNMTLHELGKIIAMVDKEKGN</sequence>
<reference evidence="1 2" key="1">
    <citation type="submission" date="2021-03" db="EMBL/GenBank/DDBJ databases">
        <authorList>
            <person name="King G.J."/>
            <person name="Bancroft I."/>
            <person name="Baten A."/>
            <person name="Bloomfield J."/>
            <person name="Borpatragohain P."/>
            <person name="He Z."/>
            <person name="Irish N."/>
            <person name="Irwin J."/>
            <person name="Liu K."/>
            <person name="Mauleon R.P."/>
            <person name="Moore J."/>
            <person name="Morris R."/>
            <person name="Ostergaard L."/>
            <person name="Wang B."/>
            <person name="Wells R."/>
        </authorList>
    </citation>
    <scope>NUCLEOTIDE SEQUENCE [LARGE SCALE GENOMIC DNA]</scope>
    <source>
        <strain evidence="1">R-o-18</strain>
        <tissue evidence="1">Leaf</tissue>
    </source>
</reference>
<gene>
    <name evidence="1" type="primary">A02g505690.1_BraROA</name>
    <name evidence="1" type="ORF">IGI04_006755</name>
</gene>
<dbReference type="EMBL" id="JADBGQ010000002">
    <property type="protein sequence ID" value="KAG5410436.1"/>
    <property type="molecule type" value="Genomic_DNA"/>
</dbReference>
<comment type="caution">
    <text evidence="1">The sequence shown here is derived from an EMBL/GenBank/DDBJ whole genome shotgun (WGS) entry which is preliminary data.</text>
</comment>
<protein>
    <submittedName>
        <fullName evidence="1">Uncharacterized protein</fullName>
    </submittedName>
</protein>
<evidence type="ECO:0000313" key="1">
    <source>
        <dbReference type="EMBL" id="KAG5410436.1"/>
    </source>
</evidence>
<keyword evidence="2" id="KW-1185">Reference proteome</keyword>